<dbReference type="RefSeq" id="XP_060281567.1">
    <property type="nucleotide sequence ID" value="XM_060422405.1"/>
</dbReference>
<dbReference type="CDD" id="cd02440">
    <property type="entry name" value="AdoMet_MTases"/>
    <property type="match status" value="1"/>
</dbReference>
<evidence type="ECO:0000256" key="2">
    <source>
        <dbReference type="SAM" id="MobiDB-lite"/>
    </source>
</evidence>
<dbReference type="InterPro" id="IPR029063">
    <property type="entry name" value="SAM-dependent_MTases_sf"/>
</dbReference>
<dbReference type="GO" id="GO:0032259">
    <property type="term" value="P:methylation"/>
    <property type="evidence" value="ECO:0007669"/>
    <property type="project" value="UniProtKB-KW"/>
</dbReference>
<dbReference type="AlphaFoldDB" id="A0AAJ0BVR3"/>
<evidence type="ECO:0000256" key="1">
    <source>
        <dbReference type="ARBA" id="ARBA00038158"/>
    </source>
</evidence>
<protein>
    <submittedName>
        <fullName evidence="3">S-adenosyl-L-methionine-dependent methyltransferase</fullName>
    </submittedName>
</protein>
<sequence length="318" mass="35856">MQIDSDDSDANSSLGDMDRPASNVSATSSVYRFIEEFGRTYHSYKEGKYYLPNDEQEQGRLDLQHSLALRLLGGKLHLAPVERLDRVLDIGTGTGIWPIQFADQHPEADVLGTDLSPIQPEYVPPNCRFEIDDIEDEWVYNHKFDYIHGRYICPFLADVPKLLRSIYDNLNPGGYVEIMETLMLMKAVDNSLDGHPIQRWNSLMVEGIKKMGKDPLSAVNCKKWMEEAGFVNVTEKKFAVPGNPWAKGTEQKVRGALMMTNLLEVAQGITMNVFTKVHGWSTEEVEVFLVDVRAGLKDRKIHGYVPALAVWGQKPPAS</sequence>
<dbReference type="Gene3D" id="3.40.50.150">
    <property type="entry name" value="Vaccinia Virus protein VP39"/>
    <property type="match status" value="1"/>
</dbReference>
<evidence type="ECO:0000313" key="3">
    <source>
        <dbReference type="EMBL" id="KAK1765354.1"/>
    </source>
</evidence>
<evidence type="ECO:0000313" key="4">
    <source>
        <dbReference type="Proteomes" id="UP001244011"/>
    </source>
</evidence>
<dbReference type="PANTHER" id="PTHR43591">
    <property type="entry name" value="METHYLTRANSFERASE"/>
    <property type="match status" value="1"/>
</dbReference>
<dbReference type="Pfam" id="PF13489">
    <property type="entry name" value="Methyltransf_23"/>
    <property type="match status" value="1"/>
</dbReference>
<keyword evidence="4" id="KW-1185">Reference proteome</keyword>
<dbReference type="SUPFAM" id="SSF53335">
    <property type="entry name" value="S-adenosyl-L-methionine-dependent methyltransferases"/>
    <property type="match status" value="1"/>
</dbReference>
<feature type="region of interest" description="Disordered" evidence="2">
    <location>
        <begin position="1"/>
        <end position="22"/>
    </location>
</feature>
<comment type="caution">
    <text evidence="3">The sequence shown here is derived from an EMBL/GenBank/DDBJ whole genome shotgun (WGS) entry which is preliminary data.</text>
</comment>
<keyword evidence="3" id="KW-0808">Transferase</keyword>
<name>A0AAJ0BVR3_9PEZI</name>
<dbReference type="EMBL" id="MU839016">
    <property type="protein sequence ID" value="KAK1765354.1"/>
    <property type="molecule type" value="Genomic_DNA"/>
</dbReference>
<dbReference type="PANTHER" id="PTHR43591:SF102">
    <property type="entry name" value="S-ADENOSYL-L-METHIONINE-DEPENDENT METHYLTRANSFERASE"/>
    <property type="match status" value="1"/>
</dbReference>
<gene>
    <name evidence="3" type="ORF">QBC33DRAFT_176692</name>
</gene>
<dbReference type="GO" id="GO:0008168">
    <property type="term" value="F:methyltransferase activity"/>
    <property type="evidence" value="ECO:0007669"/>
    <property type="project" value="UniProtKB-KW"/>
</dbReference>
<organism evidence="3 4">
    <name type="scientific">Phialemonium atrogriseum</name>
    <dbReference type="NCBI Taxonomy" id="1093897"/>
    <lineage>
        <taxon>Eukaryota</taxon>
        <taxon>Fungi</taxon>
        <taxon>Dikarya</taxon>
        <taxon>Ascomycota</taxon>
        <taxon>Pezizomycotina</taxon>
        <taxon>Sordariomycetes</taxon>
        <taxon>Sordariomycetidae</taxon>
        <taxon>Cephalothecales</taxon>
        <taxon>Cephalothecaceae</taxon>
        <taxon>Phialemonium</taxon>
    </lineage>
</organism>
<accession>A0AAJ0BVR3</accession>
<dbReference type="GeneID" id="85305592"/>
<keyword evidence="3" id="KW-0489">Methyltransferase</keyword>
<comment type="similarity">
    <text evidence="1">Belongs to the methyltransferase superfamily. LaeA methyltransferase family.</text>
</comment>
<proteinExistence type="inferred from homology"/>
<dbReference type="Proteomes" id="UP001244011">
    <property type="component" value="Unassembled WGS sequence"/>
</dbReference>
<reference evidence="3" key="1">
    <citation type="submission" date="2023-06" db="EMBL/GenBank/DDBJ databases">
        <title>Genome-scale phylogeny and comparative genomics of the fungal order Sordariales.</title>
        <authorList>
            <consortium name="Lawrence Berkeley National Laboratory"/>
            <person name="Hensen N."/>
            <person name="Bonometti L."/>
            <person name="Westerberg I."/>
            <person name="Brannstrom I.O."/>
            <person name="Guillou S."/>
            <person name="Cros-Aarteil S."/>
            <person name="Calhoun S."/>
            <person name="Haridas S."/>
            <person name="Kuo A."/>
            <person name="Mondo S."/>
            <person name="Pangilinan J."/>
            <person name="Riley R."/>
            <person name="Labutti K."/>
            <person name="Andreopoulos B."/>
            <person name="Lipzen A."/>
            <person name="Chen C."/>
            <person name="Yanf M."/>
            <person name="Daum C."/>
            <person name="Ng V."/>
            <person name="Clum A."/>
            <person name="Steindorff A."/>
            <person name="Ohm R."/>
            <person name="Martin F."/>
            <person name="Silar P."/>
            <person name="Natvig D."/>
            <person name="Lalanne C."/>
            <person name="Gautier V."/>
            <person name="Ament-Velasquez S.L."/>
            <person name="Kruys A."/>
            <person name="Hutchinson M.I."/>
            <person name="Powell A.J."/>
            <person name="Barry K."/>
            <person name="Miller A.N."/>
            <person name="Grigoriev I.V."/>
            <person name="Debuchy R."/>
            <person name="Gladieux P."/>
            <person name="Thoren M.H."/>
            <person name="Johannesson H."/>
        </authorList>
    </citation>
    <scope>NUCLEOTIDE SEQUENCE</scope>
    <source>
        <strain evidence="3">8032-3</strain>
    </source>
</reference>